<evidence type="ECO:0000256" key="1">
    <source>
        <dbReference type="ARBA" id="ARBA00005445"/>
    </source>
</evidence>
<evidence type="ECO:0000256" key="2">
    <source>
        <dbReference type="ARBA" id="ARBA00022729"/>
    </source>
</evidence>
<sequence length="408" mass="42380">MAQRILLYLILVTLLILPKVGFGQTLNLGTTSGFALFTANGALTNTGASAVVGDIGTNVGAISGFETASVTGSTRLAGSAQSTQAALDVVAAYNSIGLFTCGTQIAAELGGQTLSPGVSCQSTASPTTLNGTLTLSGSGTFIIKLSSALVTGTNSSIVLTNGATANNVFFRIEGAATLNTGSSFKGTILALGAIVLSTSTLEGRALSTTGAITLNASNVTTVAAPAPLPVSLASFTAKAQPDHTVRIDWTTSLETNNKSFLIERSKDLRLFETVGVVSELAPMSNALKTYNLVDAMPYAGTSYYRLTQTDLNGKTSVYPAVSVVLRDDAYGVFPNPVVGEGRFDLRLDEPETATVRFYSADGRVLPLQKTGVESGKLLLKMSSKLATGVYVLTVEERGQARQHRIVIE</sequence>
<dbReference type="EMBL" id="OCNH01000003">
    <property type="protein sequence ID" value="SOD92549.1"/>
    <property type="molecule type" value="Genomic_DNA"/>
</dbReference>
<dbReference type="Proteomes" id="UP000219452">
    <property type="component" value="Unassembled WGS sequence"/>
</dbReference>
<protein>
    <submittedName>
        <fullName evidence="3">Por secretion system C-terminal sorting domain-containing protein</fullName>
    </submittedName>
</protein>
<dbReference type="NCBIfam" id="TIGR04183">
    <property type="entry name" value="Por_Secre_tail"/>
    <property type="match status" value="1"/>
</dbReference>
<accession>A0A286GBP3</accession>
<comment type="similarity">
    <text evidence="1">Belongs to the ice-binding protein family.</text>
</comment>
<reference evidence="4" key="1">
    <citation type="submission" date="2017-09" db="EMBL/GenBank/DDBJ databases">
        <authorList>
            <person name="Varghese N."/>
            <person name="Submissions S."/>
        </authorList>
    </citation>
    <scope>NUCLEOTIDE SEQUENCE [LARGE SCALE GENOMIC DNA]</scope>
    <source>
        <strain evidence="4">DSM 29961</strain>
    </source>
</reference>
<evidence type="ECO:0000313" key="4">
    <source>
        <dbReference type="Proteomes" id="UP000219452"/>
    </source>
</evidence>
<dbReference type="Pfam" id="PF11999">
    <property type="entry name" value="Ice_binding"/>
    <property type="match status" value="1"/>
</dbReference>
<keyword evidence="2" id="KW-0732">Signal</keyword>
<name>A0A286GBP3_9BACT</name>
<dbReference type="AlphaFoldDB" id="A0A286GBP3"/>
<proteinExistence type="inferred from homology"/>
<keyword evidence="4" id="KW-1185">Reference proteome</keyword>
<dbReference type="InterPro" id="IPR021884">
    <property type="entry name" value="Ice-bd_prot"/>
</dbReference>
<evidence type="ECO:0000313" key="3">
    <source>
        <dbReference type="EMBL" id="SOD92549.1"/>
    </source>
</evidence>
<dbReference type="RefSeq" id="WP_245877903.1">
    <property type="nucleotide sequence ID" value="NZ_OCNH01000003.1"/>
</dbReference>
<organism evidence="3 4">
    <name type="scientific">Spirosoma fluviale</name>
    <dbReference type="NCBI Taxonomy" id="1597977"/>
    <lineage>
        <taxon>Bacteria</taxon>
        <taxon>Pseudomonadati</taxon>
        <taxon>Bacteroidota</taxon>
        <taxon>Cytophagia</taxon>
        <taxon>Cytophagales</taxon>
        <taxon>Cytophagaceae</taxon>
        <taxon>Spirosoma</taxon>
    </lineage>
</organism>
<gene>
    <name evidence="3" type="ORF">SAMN06269250_4035</name>
</gene>
<dbReference type="InterPro" id="IPR026444">
    <property type="entry name" value="Secre_tail"/>
</dbReference>